<dbReference type="VEuPathDB" id="FungiDB:SDRG_14135"/>
<dbReference type="NCBIfam" id="TIGR02232">
    <property type="entry name" value="myxo_disulf_rpt"/>
    <property type="match status" value="12"/>
</dbReference>
<dbReference type="Gene3D" id="1.10.1280.10">
    <property type="entry name" value="Di-copper center containing domain from catechol oxidase"/>
    <property type="match status" value="1"/>
</dbReference>
<evidence type="ECO:0000256" key="1">
    <source>
        <dbReference type="ARBA" id="ARBA00022729"/>
    </source>
</evidence>
<evidence type="ECO:0000256" key="4">
    <source>
        <dbReference type="SAM" id="SignalP"/>
    </source>
</evidence>
<dbReference type="InterPro" id="IPR011936">
    <property type="entry name" value="Myxo_disulph_rpt"/>
</dbReference>
<protein>
    <recommendedName>
        <fullName evidence="5">Tyrosinase copper-binding domain-containing protein</fullName>
    </recommendedName>
</protein>
<dbReference type="GO" id="GO:0016491">
    <property type="term" value="F:oxidoreductase activity"/>
    <property type="evidence" value="ECO:0007669"/>
    <property type="project" value="InterPro"/>
</dbReference>
<feature type="signal peptide" evidence="4">
    <location>
        <begin position="1"/>
        <end position="16"/>
    </location>
</feature>
<dbReference type="InterPro" id="IPR043543">
    <property type="entry name" value="PAPPA/PAPPA2"/>
</dbReference>
<organism evidence="6 7">
    <name type="scientific">Saprolegnia diclina (strain VS20)</name>
    <dbReference type="NCBI Taxonomy" id="1156394"/>
    <lineage>
        <taxon>Eukaryota</taxon>
        <taxon>Sar</taxon>
        <taxon>Stramenopiles</taxon>
        <taxon>Oomycota</taxon>
        <taxon>Saprolegniomycetes</taxon>
        <taxon>Saprolegniales</taxon>
        <taxon>Saprolegniaceae</taxon>
        <taxon>Saprolegnia</taxon>
    </lineage>
</organism>
<keyword evidence="2" id="KW-0677">Repeat</keyword>
<dbReference type="PANTHER" id="PTHR46130:SF3">
    <property type="entry name" value="CHROMOSOME UNDETERMINED SCAFFOLD_33, WHOLE GENOME SHOTGUN SEQUENCE"/>
    <property type="match status" value="1"/>
</dbReference>
<evidence type="ECO:0000313" key="6">
    <source>
        <dbReference type="EMBL" id="EQC28039.1"/>
    </source>
</evidence>
<keyword evidence="7" id="KW-1185">Reference proteome</keyword>
<dbReference type="GO" id="GO:0004222">
    <property type="term" value="F:metalloendopeptidase activity"/>
    <property type="evidence" value="ECO:0007669"/>
    <property type="project" value="TreeGrafter"/>
</dbReference>
<feature type="domain" description="Tyrosinase copper-binding" evidence="5">
    <location>
        <begin position="1040"/>
        <end position="1051"/>
    </location>
</feature>
<evidence type="ECO:0000313" key="7">
    <source>
        <dbReference type="Proteomes" id="UP000030762"/>
    </source>
</evidence>
<keyword evidence="3" id="KW-1015">Disulfide bond</keyword>
<evidence type="ECO:0000259" key="5">
    <source>
        <dbReference type="PROSITE" id="PS00498"/>
    </source>
</evidence>
<keyword evidence="1 4" id="KW-0732">Signal</keyword>
<feature type="chain" id="PRO_5004582639" description="Tyrosinase copper-binding domain-containing protein" evidence="4">
    <location>
        <begin position="17"/>
        <end position="1341"/>
    </location>
</feature>
<dbReference type="PRINTS" id="PR00092">
    <property type="entry name" value="TYROSINASE"/>
</dbReference>
<dbReference type="Proteomes" id="UP000030762">
    <property type="component" value="Unassembled WGS sequence"/>
</dbReference>
<dbReference type="PANTHER" id="PTHR46130">
    <property type="entry name" value="LAMGL DOMAIN-CONTAINING PROTEIN"/>
    <property type="match status" value="1"/>
</dbReference>
<dbReference type="GeneID" id="19954862"/>
<proteinExistence type="predicted"/>
<dbReference type="Pfam" id="PF13948">
    <property type="entry name" value="DUF4215"/>
    <property type="match status" value="11"/>
</dbReference>
<dbReference type="RefSeq" id="XP_008618464.1">
    <property type="nucleotide sequence ID" value="XM_008620242.1"/>
</dbReference>
<dbReference type="EMBL" id="JH767199">
    <property type="protein sequence ID" value="EQC28039.1"/>
    <property type="molecule type" value="Genomic_DNA"/>
</dbReference>
<dbReference type="InterPro" id="IPR008922">
    <property type="entry name" value="Di-copper_centre_dom_sf"/>
</dbReference>
<dbReference type="GO" id="GO:0007166">
    <property type="term" value="P:cell surface receptor signaling pathway"/>
    <property type="evidence" value="ECO:0007669"/>
    <property type="project" value="TreeGrafter"/>
</dbReference>
<dbReference type="OrthoDB" id="61409at2759"/>
<dbReference type="GO" id="GO:0005615">
    <property type="term" value="C:extracellular space"/>
    <property type="evidence" value="ECO:0007669"/>
    <property type="project" value="TreeGrafter"/>
</dbReference>
<dbReference type="InterPro" id="IPR002227">
    <property type="entry name" value="Tyrosinase_Cu-bd"/>
</dbReference>
<dbReference type="SUPFAM" id="SSF48056">
    <property type="entry name" value="Di-copper centre-containing domain"/>
    <property type="match status" value="1"/>
</dbReference>
<dbReference type="GO" id="GO:0006508">
    <property type="term" value="P:proteolysis"/>
    <property type="evidence" value="ECO:0007669"/>
    <property type="project" value="TreeGrafter"/>
</dbReference>
<dbReference type="eggNOG" id="ENOG502S6T0">
    <property type="taxonomic scope" value="Eukaryota"/>
</dbReference>
<name>T0PRC8_SAPDV</name>
<evidence type="ECO:0000256" key="3">
    <source>
        <dbReference type="ARBA" id="ARBA00023157"/>
    </source>
</evidence>
<reference evidence="6 7" key="1">
    <citation type="submission" date="2012-04" db="EMBL/GenBank/DDBJ databases">
        <title>The Genome Sequence of Saprolegnia declina VS20.</title>
        <authorList>
            <consortium name="The Broad Institute Genome Sequencing Platform"/>
            <person name="Russ C."/>
            <person name="Nusbaum C."/>
            <person name="Tyler B."/>
            <person name="van West P."/>
            <person name="Dieguez-Uribeondo J."/>
            <person name="de Bruijn I."/>
            <person name="Tripathy S."/>
            <person name="Jiang R."/>
            <person name="Young S.K."/>
            <person name="Zeng Q."/>
            <person name="Gargeya S."/>
            <person name="Fitzgerald M."/>
            <person name="Haas B."/>
            <person name="Abouelleil A."/>
            <person name="Alvarado L."/>
            <person name="Arachchi H.M."/>
            <person name="Berlin A."/>
            <person name="Chapman S.B."/>
            <person name="Goldberg J."/>
            <person name="Griggs A."/>
            <person name="Gujja S."/>
            <person name="Hansen M."/>
            <person name="Howarth C."/>
            <person name="Imamovic A."/>
            <person name="Larimer J."/>
            <person name="McCowen C."/>
            <person name="Montmayeur A."/>
            <person name="Murphy C."/>
            <person name="Neiman D."/>
            <person name="Pearson M."/>
            <person name="Priest M."/>
            <person name="Roberts A."/>
            <person name="Saif S."/>
            <person name="Shea T."/>
            <person name="Sisk P."/>
            <person name="Sykes S."/>
            <person name="Wortman J."/>
            <person name="Nusbaum C."/>
            <person name="Birren B."/>
        </authorList>
    </citation>
    <scope>NUCLEOTIDE SEQUENCE [LARGE SCALE GENOMIC DNA]</scope>
    <source>
        <strain evidence="6 7">VS20</strain>
    </source>
</reference>
<evidence type="ECO:0000256" key="2">
    <source>
        <dbReference type="ARBA" id="ARBA00022737"/>
    </source>
</evidence>
<dbReference type="PROSITE" id="PS00498">
    <property type="entry name" value="TYROSINASE_2"/>
    <property type="match status" value="1"/>
</dbReference>
<dbReference type="Pfam" id="PF00264">
    <property type="entry name" value="Tyrosinase"/>
    <property type="match status" value="1"/>
</dbReference>
<accession>T0PRC8</accession>
<gene>
    <name evidence="6" type="ORF">SDRG_14135</name>
</gene>
<sequence>MKSLSVLAALAAASLAATPDPTYCPNIFYQAGNLILQSPFLLSNDASVTAACHSCIAKVAAQQTYAPLCYVIGMPGYDPAYSIAQDCHCLSLGLTEACAQMCLPNPICSANSVRPECTACVAKNAPSTCDRNAWSLPCYETCQSPSCITECSAGPQCHPSDAVCAACVSQQSASCSTSVASYGRPWSAACTAGCYSSACAKQCNRVCGDGFLTADEQCDDGNTEPGDGCAANCQIEPNFACTGTTTSTCHLGSCGDGVLEGAETCDDGNHDSGDGCSSACQVEVGASCTGTPSRCTAVCGDGVRASGLEGCDDGNLTSGDGCSANCVVEKGYSCAATTARKSQCTPVCGDGYVLPAIESCDDGNTASFDGCSNACQVEAGYTCSAGSSGASTCAATCGDGVVAFPVETCDDGNHISGDGCSYSCAAEEGFKCTGTAPSTCAAVCGDSRLASTEACDDGNTLSGDGCDPNCAIETGWACSNVGTPNSVCKPICGDDIVTGWEECDSTAQGCLNCKLTTPGPSVCGNAILESGERCDDGNAKSGDGCTATCTIEPGYVCKGTNCYGVCGNSIKTSSEGCDDGNTKSGDGCSGTCAVERGYQCTINSAGKSSCSPICGDGRVLSPETCDDANAVSGDGCSSTCIVEAGFQCRANANGVSTCTPVCGDGIKVASEACDDGNTRAGDGCSATCTIERGFGCSGTKPSACAATCGDGIVAGSEACDVGNTAGTAGCSSKCQLVPGFQCSGSPSVCSRGVSCGDGIVSPGEQCDDGNTKSGDGCSYRCRTEALYTCTGSAPSTCAKSNCPNVRRDWAALSAQDKATFMTCVDRIFQSGYYQKLTGIHVYSPNDQYAHHTNGFVQWHRKWLLMVQNLMRSTGGVCACIDLPYWDWTRDAANMQSNGCRNKLECNPVLQEWGGGGSTRGTYKTVPVYSDPATGSPSGGATGYCVLNDITRNWRAGMTLGRFSTAYDPNCPVLRRGWGDTSDQSGYYSVPMATTSFLRLASNLARATAYRSFIPIALGDIHVLPHDNNGGFMTTFISPADPIFLLHHGNVDRVYALWEACHGCTSPSPTTRTVEGTCYVGSNSGDGINDEMSFLVYDDVGGGRYNIVAADVATDFAEWMPQGFHTPGDMMDTNSLGEYAYRYGSNAFDGQLWAASGCSTKQPSAVLLAHHPNFVALQATANTTSSDNDDDTTKYLDWVQNLLDKVRSFVSSLQQSNLFSLPFAQGFLGHLASLDMYIVDVAATCECMHVNKLLLGRSAAGDYSATCHDLSPAFKRHWNKTFSETRSCFHRLHNSDEVDVLQRQYCDVILNPNFEAALQSFLADVTSALAPSLLENLASYFK</sequence>
<dbReference type="STRING" id="1156394.T0PRC8"/>
<dbReference type="OMA" id="TCDDGNH"/>
<dbReference type="InParanoid" id="T0PRC8"/>